<name>E7GSE9_CLOS6</name>
<feature type="region of interest" description="Disordered" evidence="1">
    <location>
        <begin position="1"/>
        <end position="137"/>
    </location>
</feature>
<protein>
    <submittedName>
        <fullName evidence="2">Uncharacterized protein</fullName>
    </submittedName>
</protein>
<sequence length="321" mass="36922">MKWGTAMKYEHIETDYEKERKRSDHRLRQAPKEEPVRRDTDKKEGKQRGLEGYEPSEQESREGTVPREQLLVRGKDQRLSAGHNKDNRLTMVFSRDKNAGTVKDQESIGKEGSSAMNQDKKYLRSRTHNPKKSAVMLEDRDERRKQFLMERLMRSIDAPEDMLLGESFSFISSRKEKARIRCLEEEARTASLDRELVEKNRKEASFLYQDLIYKEQERRDFMKKLISQVTPENVKKKNGGWIPALALALLSALVDDGGEEGEKGAENQPGDGVEKKPAGEGEKDSKADIRDKSSQGEKNPENEDKEGRKNPDNKKAEPDLQ</sequence>
<accession>E7GSE9</accession>
<dbReference type="STRING" id="1512.GCA_900049235_04155"/>
<dbReference type="EMBL" id="ADLQ01000083">
    <property type="protein sequence ID" value="EGA92292.1"/>
    <property type="molecule type" value="Genomic_DNA"/>
</dbReference>
<reference evidence="2 3" key="1">
    <citation type="submission" date="2010-12" db="EMBL/GenBank/DDBJ databases">
        <title>The Genome Sequence of Clostridium symbiosum strain WAL-14163.</title>
        <authorList>
            <person name="Earl A."/>
            <person name="Ward D."/>
            <person name="Feldgarden M."/>
            <person name="Gevers D."/>
            <person name="Finegold S.M."/>
            <person name="Summanen P.H."/>
            <person name="Molitoris D.R."/>
            <person name="Vaisanen M.L."/>
            <person name="Daigneault M."/>
            <person name="Young S.K."/>
            <person name="Zeng Q."/>
            <person name="Gargeya S."/>
            <person name="Fitzgerald M."/>
            <person name="Haas B."/>
            <person name="Abouelleil A."/>
            <person name="Alvarado L."/>
            <person name="Arachchi H.M."/>
            <person name="Berlin A."/>
            <person name="Brown A."/>
            <person name="Chapman S.B."/>
            <person name="Chen Z."/>
            <person name="Dunbar C."/>
            <person name="Freedman E."/>
            <person name="Gearin G."/>
            <person name="Gellesch M."/>
            <person name="Goldberg J."/>
            <person name="Griggs A."/>
            <person name="Gujja S."/>
            <person name="Heilman E."/>
            <person name="Heiman D."/>
            <person name="Howarth C."/>
            <person name="Larson L."/>
            <person name="Lui A."/>
            <person name="MacDonald P.J.P."/>
            <person name="Mehta T."/>
            <person name="Montmayeur A."/>
            <person name="Murphy C."/>
            <person name="Neiman D."/>
            <person name="Pearson M."/>
            <person name="Priest M."/>
            <person name="Roberts A."/>
            <person name="Saif S."/>
            <person name="Shea T."/>
            <person name="Shenoy N."/>
            <person name="Sisk P."/>
            <person name="Stolte C."/>
            <person name="Sykes S."/>
            <person name="White J."/>
            <person name="Yandava C."/>
            <person name="Nusbaum C."/>
            <person name="Birren B."/>
        </authorList>
    </citation>
    <scope>NUCLEOTIDE SEQUENCE [LARGE SCALE GENOMIC DNA]</scope>
    <source>
        <strain evidence="2 3">WAL-14163</strain>
    </source>
</reference>
<dbReference type="Proteomes" id="UP000002970">
    <property type="component" value="Unassembled WGS sequence"/>
</dbReference>
<proteinExistence type="predicted"/>
<keyword evidence="3" id="KW-1185">Reference proteome</keyword>
<feature type="compositionally biased region" description="Basic and acidic residues" evidence="1">
    <location>
        <begin position="73"/>
        <end position="109"/>
    </location>
</feature>
<gene>
    <name evidence="2" type="ORF">HMPREF9474_03844</name>
</gene>
<evidence type="ECO:0000313" key="3">
    <source>
        <dbReference type="Proteomes" id="UP000002970"/>
    </source>
</evidence>
<organism evidence="2 3">
    <name type="scientific">Clostridium symbiosum (strain WAL-14163)</name>
    <dbReference type="NCBI Taxonomy" id="742740"/>
    <lineage>
        <taxon>Bacteria</taxon>
        <taxon>Bacillati</taxon>
        <taxon>Bacillota</taxon>
        <taxon>Clostridia</taxon>
        <taxon>Lachnospirales</taxon>
        <taxon>Lachnospiraceae</taxon>
        <taxon>Otoolea</taxon>
    </lineage>
</organism>
<evidence type="ECO:0000256" key="1">
    <source>
        <dbReference type="SAM" id="MobiDB-lite"/>
    </source>
</evidence>
<feature type="compositionally biased region" description="Basic and acidic residues" evidence="1">
    <location>
        <begin position="8"/>
        <end position="51"/>
    </location>
</feature>
<feature type="region of interest" description="Disordered" evidence="1">
    <location>
        <begin position="257"/>
        <end position="321"/>
    </location>
</feature>
<dbReference type="AlphaFoldDB" id="E7GSE9"/>
<feature type="compositionally biased region" description="Basic and acidic residues" evidence="1">
    <location>
        <begin position="272"/>
        <end position="321"/>
    </location>
</feature>
<dbReference type="HOGENOM" id="CLU_865225_0_0_9"/>
<evidence type="ECO:0000313" key="2">
    <source>
        <dbReference type="EMBL" id="EGA92292.1"/>
    </source>
</evidence>
<comment type="caution">
    <text evidence="2">The sequence shown here is derived from an EMBL/GenBank/DDBJ whole genome shotgun (WGS) entry which is preliminary data.</text>
</comment>